<feature type="transmembrane region" description="Helical" evidence="2">
    <location>
        <begin position="182"/>
        <end position="200"/>
    </location>
</feature>
<feature type="compositionally biased region" description="Low complexity" evidence="1">
    <location>
        <begin position="1"/>
        <end position="17"/>
    </location>
</feature>
<sequence>MATPQYGAQPPQYGAPPQGQPYPQYGPPQGVPQGQPQYQMPQYGMPQYGMPPQAPYGGYQPPMNMPIPQSMLRGVLLMKVGAILSLISPLLAFVPGSFSNNVLTNMSRLKNTPSSQAVQAFEVSFVIVLLITTAGVFGLWVWMAVMNNKGRSWARIVATVFFGFSVLGTLRIMLIGSPPVDIVVNLVITVIGAASIYFLFQPESSAYYKSRSHALT</sequence>
<feature type="transmembrane region" description="Helical" evidence="2">
    <location>
        <begin position="118"/>
        <end position="141"/>
    </location>
</feature>
<evidence type="ECO:0000256" key="2">
    <source>
        <dbReference type="SAM" id="Phobius"/>
    </source>
</evidence>
<dbReference type="RefSeq" id="WP_006503452.1">
    <property type="nucleotide sequence ID" value="NZ_BAGZ01000016.1"/>
</dbReference>
<accession>K6VTN1</accession>
<dbReference type="EMBL" id="BAGZ01000016">
    <property type="protein sequence ID" value="GAB78695.1"/>
    <property type="molecule type" value="Genomic_DNA"/>
</dbReference>
<reference evidence="3 4" key="1">
    <citation type="submission" date="2012-08" db="EMBL/GenBank/DDBJ databases">
        <title>Whole genome shotgun sequence of Austwickia chelonae NBRC 105200.</title>
        <authorList>
            <person name="Yoshida I."/>
            <person name="Hosoyama A."/>
            <person name="Tsuchikane K."/>
            <person name="Katsumata H."/>
            <person name="Ando Y."/>
            <person name="Ohji S."/>
            <person name="Hamada M."/>
            <person name="Tamura T."/>
            <person name="Yamazoe A."/>
            <person name="Yamazaki S."/>
            <person name="Fujita N."/>
        </authorList>
    </citation>
    <scope>NUCLEOTIDE SEQUENCE [LARGE SCALE GENOMIC DNA]</scope>
    <source>
        <strain evidence="3 4">NBRC 105200</strain>
    </source>
</reference>
<keyword evidence="2" id="KW-0812">Transmembrane</keyword>
<name>K6VTN1_9MICO</name>
<gene>
    <name evidence="3" type="ORF">AUCHE_16_01150</name>
</gene>
<feature type="transmembrane region" description="Helical" evidence="2">
    <location>
        <begin position="75"/>
        <end position="98"/>
    </location>
</feature>
<evidence type="ECO:0000313" key="3">
    <source>
        <dbReference type="EMBL" id="GAB78695.1"/>
    </source>
</evidence>
<feature type="transmembrane region" description="Helical" evidence="2">
    <location>
        <begin position="153"/>
        <end position="176"/>
    </location>
</feature>
<dbReference type="Proteomes" id="UP000008495">
    <property type="component" value="Unassembled WGS sequence"/>
</dbReference>
<evidence type="ECO:0000256" key="1">
    <source>
        <dbReference type="SAM" id="MobiDB-lite"/>
    </source>
</evidence>
<keyword evidence="2" id="KW-0472">Membrane</keyword>
<protein>
    <submittedName>
        <fullName evidence="3">Uncharacterized protein</fullName>
    </submittedName>
</protein>
<comment type="caution">
    <text evidence="3">The sequence shown here is derived from an EMBL/GenBank/DDBJ whole genome shotgun (WGS) entry which is preliminary data.</text>
</comment>
<dbReference type="STRING" id="100225.SAMN05421595_2349"/>
<evidence type="ECO:0000313" key="4">
    <source>
        <dbReference type="Proteomes" id="UP000008495"/>
    </source>
</evidence>
<keyword evidence="4" id="KW-1185">Reference proteome</keyword>
<feature type="compositionally biased region" description="Pro residues" evidence="1">
    <location>
        <begin position="18"/>
        <end position="30"/>
    </location>
</feature>
<feature type="region of interest" description="Disordered" evidence="1">
    <location>
        <begin position="1"/>
        <end position="36"/>
    </location>
</feature>
<proteinExistence type="predicted"/>
<dbReference type="AlphaFoldDB" id="K6VTN1"/>
<organism evidence="3 4">
    <name type="scientific">Austwickia chelonae NBRC 105200</name>
    <dbReference type="NCBI Taxonomy" id="1184607"/>
    <lineage>
        <taxon>Bacteria</taxon>
        <taxon>Bacillati</taxon>
        <taxon>Actinomycetota</taxon>
        <taxon>Actinomycetes</taxon>
        <taxon>Micrococcales</taxon>
        <taxon>Dermatophilaceae</taxon>
        <taxon>Austwickia</taxon>
    </lineage>
</organism>
<keyword evidence="2" id="KW-1133">Transmembrane helix</keyword>